<protein>
    <submittedName>
        <fullName evidence="4">ANK_REP_REGION domain-containing protein</fullName>
    </submittedName>
</protein>
<feature type="compositionally biased region" description="Basic residues" evidence="2">
    <location>
        <begin position="784"/>
        <end position="793"/>
    </location>
</feature>
<evidence type="ECO:0000256" key="2">
    <source>
        <dbReference type="SAM" id="MobiDB-lite"/>
    </source>
</evidence>
<dbReference type="InterPro" id="IPR052481">
    <property type="entry name" value="DZAN1"/>
</dbReference>
<feature type="repeat" description="ANK" evidence="1">
    <location>
        <begin position="837"/>
        <end position="869"/>
    </location>
</feature>
<dbReference type="PANTHER" id="PTHR16058:SF4">
    <property type="entry name" value="DOUBLE ZINC RIBBON AND ANKYRIN REPEAT-CONTAINING PROTEIN 1"/>
    <property type="match status" value="1"/>
</dbReference>
<accession>A0A1I8HGU2</accession>
<dbReference type="InterPro" id="IPR026876">
    <property type="entry name" value="Fn3_assoc_repeat"/>
</dbReference>
<evidence type="ECO:0000313" key="3">
    <source>
        <dbReference type="Proteomes" id="UP000095280"/>
    </source>
</evidence>
<name>A0A1I8HGU2_9PLAT</name>
<feature type="repeat" description="ANK" evidence="1">
    <location>
        <begin position="871"/>
        <end position="905"/>
    </location>
</feature>
<dbReference type="WBParaSite" id="maker-uti_cns_0006089-snap-gene-0.2-mRNA-1">
    <property type="protein sequence ID" value="maker-uti_cns_0006089-snap-gene-0.2-mRNA-1"/>
    <property type="gene ID" value="maker-uti_cns_0006089-snap-gene-0.2"/>
</dbReference>
<dbReference type="Pfam" id="PF13287">
    <property type="entry name" value="Fn3_assoc"/>
    <property type="match status" value="1"/>
</dbReference>
<evidence type="ECO:0000313" key="4">
    <source>
        <dbReference type="WBParaSite" id="maker-uti_cns_0006089-snap-gene-0.2-mRNA-1"/>
    </source>
</evidence>
<dbReference type="PROSITE" id="PS50088">
    <property type="entry name" value="ANK_REPEAT"/>
    <property type="match status" value="2"/>
</dbReference>
<sequence length="952" mass="100661">LRGDSPRQSLGLLAGLARLRLDVVSGGQQPLHHLFFVGAAVAANSAAHLRPQVLGRLRVQRRQGGARSHSAAATASEPPPPLLACRLCGRLWLTGLRARPLSTRSAEDEAARLTCLPSLLPAAAAAVFGDCAVPGGELSELIDDRAETNQRAVMTAGMVKAPVIVPLRPPVIGRPKSQIDSGTRIELHSESPEVNIFFTVDGSKPDPFSSMGRRSTYKYKQPFLLPPGKRTVKAVAFAKDGTRESNTVTKTFDVESTNPADVEEALACLEDMRLASTVAPAASAPGAATAAGTDRDDARRTARSLVRRMLADHEAWDAAETDRTLMLESPTRSAAPQPPAMTAVAATAGFYAQSEAPGSSANRFGSGVGLRDTDLVKCLCCLAPRPADPSAKFCYSCGQPVPPLPPARYPQPEPGSLGPCPHCGKQVPLNLPKCIVCDQSFATPQPQPPVTMRVPERRVCQACGTANPPQFSVCLTCEAQLPAVDYTALPLSAAAAAAAAAAARQHSDMPPRPPNQPLDALIACGRCTRLNSPDARFCDWCGARPDRPELPGQLCCRRCSALSPASAGHCGACGATLEPPIKAGWLPASAVGSAASFAQPLASAFYGRPRSGAADAATQTVGLFYPSAAGLRKLDATSTMSSDPSSSQSGEVRRERVPFLTSVSPGRGYWRKQIDHVVAHLKVYTNNNTEFRALIGEPRMGRLMHGRLTEDGDQLHLQLTFALKDDRDPFRPGSSGPFSLADPAGYFKRIPTSSAAAAGAANGDLDSYRSEASSVVSGADTKRTGRKAKRGSGRPKSGTIKEGREISAADQSLIRECGSKGEARPEESADPNARNKNGVPVLTVAVRNLHIEAVRELLEQGADANIQGKEKGNTPLHEAILKGYDGQEMVDLLLRKGADINKLNENGETPQDMAKRVNQHSAIVSMTSTIGQASLGKMLKPRGQANANDDDL</sequence>
<organism evidence="3 4">
    <name type="scientific">Macrostomum lignano</name>
    <dbReference type="NCBI Taxonomy" id="282301"/>
    <lineage>
        <taxon>Eukaryota</taxon>
        <taxon>Metazoa</taxon>
        <taxon>Spiralia</taxon>
        <taxon>Lophotrochozoa</taxon>
        <taxon>Platyhelminthes</taxon>
        <taxon>Rhabditophora</taxon>
        <taxon>Macrostomorpha</taxon>
        <taxon>Macrostomida</taxon>
        <taxon>Macrostomidae</taxon>
        <taxon>Macrostomum</taxon>
    </lineage>
</organism>
<keyword evidence="3" id="KW-1185">Reference proteome</keyword>
<reference evidence="4" key="1">
    <citation type="submission" date="2016-11" db="UniProtKB">
        <authorList>
            <consortium name="WormBaseParasite"/>
        </authorList>
    </citation>
    <scope>IDENTIFICATION</scope>
</reference>
<evidence type="ECO:0000256" key="1">
    <source>
        <dbReference type="PROSITE-ProRule" id="PRU00023"/>
    </source>
</evidence>
<keyword evidence="1" id="KW-0040">ANK repeat</keyword>
<dbReference type="Proteomes" id="UP000095280">
    <property type="component" value="Unplaced"/>
</dbReference>
<feature type="region of interest" description="Disordered" evidence="2">
    <location>
        <begin position="635"/>
        <end position="654"/>
    </location>
</feature>
<feature type="region of interest" description="Disordered" evidence="2">
    <location>
        <begin position="763"/>
        <end position="812"/>
    </location>
</feature>
<feature type="compositionally biased region" description="Low complexity" evidence="2">
    <location>
        <begin position="638"/>
        <end position="649"/>
    </location>
</feature>
<dbReference type="Gene3D" id="1.25.40.20">
    <property type="entry name" value="Ankyrin repeat-containing domain"/>
    <property type="match status" value="2"/>
</dbReference>
<dbReference type="AlphaFoldDB" id="A0A1I8HGU2"/>
<dbReference type="SUPFAM" id="SSF48403">
    <property type="entry name" value="Ankyrin repeat"/>
    <property type="match status" value="1"/>
</dbReference>
<proteinExistence type="predicted"/>
<dbReference type="InterPro" id="IPR002110">
    <property type="entry name" value="Ankyrin_rpt"/>
</dbReference>
<dbReference type="Pfam" id="PF12796">
    <property type="entry name" value="Ank_2"/>
    <property type="match status" value="1"/>
</dbReference>
<dbReference type="PANTHER" id="PTHR16058">
    <property type="entry name" value="DOUBLE ZINC RIBBON AND ANKYRIN REPEAT-CONTAINING PROTEIN 1"/>
    <property type="match status" value="1"/>
</dbReference>
<dbReference type="PROSITE" id="PS50297">
    <property type="entry name" value="ANK_REP_REGION"/>
    <property type="match status" value="2"/>
</dbReference>
<dbReference type="InterPro" id="IPR036770">
    <property type="entry name" value="Ankyrin_rpt-contain_sf"/>
</dbReference>
<dbReference type="SMART" id="SM00248">
    <property type="entry name" value="ANK"/>
    <property type="match status" value="2"/>
</dbReference>